<evidence type="ECO:0000313" key="2">
    <source>
        <dbReference type="Proteomes" id="UP000183832"/>
    </source>
</evidence>
<protein>
    <submittedName>
        <fullName evidence="1">CLUMA_CG015704, isoform A</fullName>
    </submittedName>
</protein>
<gene>
    <name evidence="1" type="ORF">CLUMA_CG015704</name>
</gene>
<dbReference type="AlphaFoldDB" id="A0A1J1INP2"/>
<sequence>MKTFHSHRRRLNGNIKASFRRMLIVNSYASNLVTLFGPEPRDDVECGIFLDYLLMMRFTTY</sequence>
<name>A0A1J1INP2_9DIPT</name>
<dbReference type="EMBL" id="CVRI01000057">
    <property type="protein sequence ID" value="CRL01853.1"/>
    <property type="molecule type" value="Genomic_DNA"/>
</dbReference>
<proteinExistence type="predicted"/>
<keyword evidence="2" id="KW-1185">Reference proteome</keyword>
<accession>A0A1J1INP2</accession>
<dbReference type="Proteomes" id="UP000183832">
    <property type="component" value="Unassembled WGS sequence"/>
</dbReference>
<reference evidence="1 2" key="1">
    <citation type="submission" date="2015-04" db="EMBL/GenBank/DDBJ databases">
        <authorList>
            <person name="Syromyatnikov M.Y."/>
            <person name="Popov V.N."/>
        </authorList>
    </citation>
    <scope>NUCLEOTIDE SEQUENCE [LARGE SCALE GENOMIC DNA]</scope>
</reference>
<evidence type="ECO:0000313" key="1">
    <source>
        <dbReference type="EMBL" id="CRL01853.1"/>
    </source>
</evidence>
<organism evidence="1 2">
    <name type="scientific">Clunio marinus</name>
    <dbReference type="NCBI Taxonomy" id="568069"/>
    <lineage>
        <taxon>Eukaryota</taxon>
        <taxon>Metazoa</taxon>
        <taxon>Ecdysozoa</taxon>
        <taxon>Arthropoda</taxon>
        <taxon>Hexapoda</taxon>
        <taxon>Insecta</taxon>
        <taxon>Pterygota</taxon>
        <taxon>Neoptera</taxon>
        <taxon>Endopterygota</taxon>
        <taxon>Diptera</taxon>
        <taxon>Nematocera</taxon>
        <taxon>Chironomoidea</taxon>
        <taxon>Chironomidae</taxon>
        <taxon>Clunio</taxon>
    </lineage>
</organism>